<dbReference type="PANTHER" id="PTHR30273">
    <property type="entry name" value="PERIPLASMIC SIGNAL SENSOR AND SIGMA FACTOR ACTIVATOR FECR-RELATED"/>
    <property type="match status" value="1"/>
</dbReference>
<dbReference type="Pfam" id="PF16344">
    <property type="entry name" value="FecR_C"/>
    <property type="match status" value="1"/>
</dbReference>
<dbReference type="FunFam" id="2.60.120.1440:FF:000001">
    <property type="entry name" value="Putative anti-sigma factor"/>
    <property type="match status" value="1"/>
</dbReference>
<dbReference type="HOGENOM" id="CLU_050192_2_3_10"/>
<dbReference type="InterPro" id="IPR012373">
    <property type="entry name" value="Ferrdict_sens_TM"/>
</dbReference>
<evidence type="ECO:0000259" key="3">
    <source>
        <dbReference type="Pfam" id="PF16344"/>
    </source>
</evidence>
<dbReference type="AlphaFoldDB" id="A0A0F5JKK1"/>
<keyword evidence="1" id="KW-0472">Membrane</keyword>
<gene>
    <name evidence="4" type="ORF">HMPREF1536_01211</name>
</gene>
<dbReference type="Pfam" id="PF04773">
    <property type="entry name" value="FecR"/>
    <property type="match status" value="1"/>
</dbReference>
<dbReference type="PIRSF" id="PIRSF018266">
    <property type="entry name" value="FecR"/>
    <property type="match status" value="1"/>
</dbReference>
<dbReference type="STRING" id="1203610.HMPREF1536_01211"/>
<name>A0A0F5JKK1_9BACT</name>
<dbReference type="InterPro" id="IPR006860">
    <property type="entry name" value="FecR"/>
</dbReference>
<reference evidence="4 5" key="1">
    <citation type="submission" date="2013-04" db="EMBL/GenBank/DDBJ databases">
        <title>The Genome Sequence of Parabacteroides gordonii DSM 23371.</title>
        <authorList>
            <consortium name="The Broad Institute Genomics Platform"/>
            <person name="Earl A."/>
            <person name="Ward D."/>
            <person name="Feldgarden M."/>
            <person name="Gevers D."/>
            <person name="Martens E."/>
            <person name="Sakamoto M."/>
            <person name="Benno Y."/>
            <person name="Suzuki N."/>
            <person name="Matsunaga N."/>
            <person name="Koshihara K."/>
            <person name="Seki M."/>
            <person name="Komiya H."/>
            <person name="Walker B."/>
            <person name="Young S."/>
            <person name="Zeng Q."/>
            <person name="Gargeya S."/>
            <person name="Fitzgerald M."/>
            <person name="Haas B."/>
            <person name="Abouelleil A."/>
            <person name="Allen A.W."/>
            <person name="Alvarado L."/>
            <person name="Arachchi H.M."/>
            <person name="Berlin A.M."/>
            <person name="Chapman S.B."/>
            <person name="Gainer-Dewar J."/>
            <person name="Goldberg J."/>
            <person name="Griggs A."/>
            <person name="Gujja S."/>
            <person name="Hansen M."/>
            <person name="Howarth C."/>
            <person name="Imamovic A."/>
            <person name="Ireland A."/>
            <person name="Larimer J."/>
            <person name="McCowan C."/>
            <person name="Murphy C."/>
            <person name="Pearson M."/>
            <person name="Poon T.W."/>
            <person name="Priest M."/>
            <person name="Roberts A."/>
            <person name="Saif S."/>
            <person name="Shea T."/>
            <person name="Sisk P."/>
            <person name="Sykes S."/>
            <person name="Wortman J."/>
            <person name="Nusbaum C."/>
            <person name="Birren B."/>
        </authorList>
    </citation>
    <scope>NUCLEOTIDE SEQUENCE [LARGE SCALE GENOMIC DNA]</scope>
    <source>
        <strain evidence="4 5">MS-1</strain>
    </source>
</reference>
<proteinExistence type="predicted"/>
<feature type="domain" description="Protein FecR C-terminal" evidence="3">
    <location>
        <begin position="273"/>
        <end position="342"/>
    </location>
</feature>
<evidence type="ECO:0000313" key="5">
    <source>
        <dbReference type="Proteomes" id="UP000033035"/>
    </source>
</evidence>
<protein>
    <recommendedName>
        <fullName evidence="6">FecR protein domain-containing protein</fullName>
    </recommendedName>
</protein>
<dbReference type="Gene3D" id="3.55.50.30">
    <property type="match status" value="1"/>
</dbReference>
<accession>A0A0F5JKK1</accession>
<keyword evidence="1" id="KW-0812">Transmembrane</keyword>
<dbReference type="EMBL" id="AQHW01000009">
    <property type="protein sequence ID" value="KKB58336.1"/>
    <property type="molecule type" value="Genomic_DNA"/>
</dbReference>
<dbReference type="PANTHER" id="PTHR30273:SF2">
    <property type="entry name" value="PROTEIN FECR"/>
    <property type="match status" value="1"/>
</dbReference>
<comment type="caution">
    <text evidence="4">The sequence shown here is derived from an EMBL/GenBank/DDBJ whole genome shotgun (WGS) entry which is preliminary data.</text>
</comment>
<dbReference type="Proteomes" id="UP000033035">
    <property type="component" value="Unassembled WGS sequence"/>
</dbReference>
<evidence type="ECO:0008006" key="6">
    <source>
        <dbReference type="Google" id="ProtNLM"/>
    </source>
</evidence>
<dbReference type="Gene3D" id="2.60.120.1440">
    <property type="match status" value="1"/>
</dbReference>
<dbReference type="GO" id="GO:0016989">
    <property type="term" value="F:sigma factor antagonist activity"/>
    <property type="evidence" value="ECO:0007669"/>
    <property type="project" value="TreeGrafter"/>
</dbReference>
<feature type="domain" description="FecR protein" evidence="2">
    <location>
        <begin position="136"/>
        <end position="227"/>
    </location>
</feature>
<dbReference type="InterPro" id="IPR032508">
    <property type="entry name" value="FecR_C"/>
</dbReference>
<evidence type="ECO:0000313" key="4">
    <source>
        <dbReference type="EMBL" id="KKB58336.1"/>
    </source>
</evidence>
<evidence type="ECO:0000259" key="2">
    <source>
        <dbReference type="Pfam" id="PF04773"/>
    </source>
</evidence>
<feature type="transmembrane region" description="Helical" evidence="1">
    <location>
        <begin position="100"/>
        <end position="121"/>
    </location>
</feature>
<keyword evidence="5" id="KW-1185">Reference proteome</keyword>
<organism evidence="4 5">
    <name type="scientific">Parabacteroides gordonii MS-1 = DSM 23371</name>
    <dbReference type="NCBI Taxonomy" id="1203610"/>
    <lineage>
        <taxon>Bacteria</taxon>
        <taxon>Pseudomonadati</taxon>
        <taxon>Bacteroidota</taxon>
        <taxon>Bacteroidia</taxon>
        <taxon>Bacteroidales</taxon>
        <taxon>Tannerellaceae</taxon>
        <taxon>Parabacteroides</taxon>
    </lineage>
</organism>
<evidence type="ECO:0000256" key="1">
    <source>
        <dbReference type="SAM" id="Phobius"/>
    </source>
</evidence>
<sequence length="351" mass="40665">MYFPPHVSYIQNRKYTHMSKAYKILHNLVNHTFDPELRNNIWKWLITPSKQKEKEEVLFSLWNEYPLAADQSTYQSFKETRRKIKNARQEKRLHRITRTIARAAAILVIPLLSIVGSYLYIQKYTTETELVQCFVPDGEKKELILPDGSKANVNSGSILIYPKKFKGNTRSIYLSGEANFTVQKDKEHPFIVKTNYIKVQALGTKFNVQAYIESDKIITTLENGAVKVDKTTEDENSFILSPNEQLEYNYRTGAFEKRMINAANYSGWTKGELNFMNQPLKEILATLQREYAVQFVINARLFTSDLYTIKFSQQESIDNIMNILTLTVGGLKYDIEDNIITIQSLKKKGLK</sequence>
<dbReference type="PATRIC" id="fig|1203610.3.peg.1236"/>
<keyword evidence="1" id="KW-1133">Transmembrane helix</keyword>